<evidence type="ECO:0000256" key="2">
    <source>
        <dbReference type="SAM" id="MobiDB-lite"/>
    </source>
</evidence>
<comment type="similarity">
    <text evidence="1">Belongs to the adenylyl cyclase class-3 family.</text>
</comment>
<feature type="compositionally biased region" description="Basic residues" evidence="2">
    <location>
        <begin position="21"/>
        <end position="31"/>
    </location>
</feature>
<dbReference type="InterPro" id="IPR001054">
    <property type="entry name" value="A/G_cyclase"/>
</dbReference>
<sequence>MDVEPSGLDAEPDGEFDSGIRKRRRGRTRGPARHDSAPVTDGIDTTADEVQSTESASRHFARASRTAGSWFRKMDRDPAVVAALRRARRSLPGDPYFGDPLSTSGFGGASAVARAADRLVTDRDTAVREFGFGALQIWQAFTEKVSKQPANREVTLVFTDLVGFSGWALEAGDEATLKLLRRVASVSEPPLLSAGGQVVKRMGDGIMAVFDDPVTALRAIIPARDALKNVEIQGYTPVMRIGIHTGTPQRIGSDWLGVDVNIAARVMESAAKGGLAISQPALAKVPLAFLDHMGLTPTPVRRPLFSSRPAGVPENMKMYLLETRRQLPAPGDDGRV</sequence>
<evidence type="ECO:0000313" key="4">
    <source>
        <dbReference type="Proteomes" id="UP000045782"/>
    </source>
</evidence>
<dbReference type="PANTHER" id="PTHR43081">
    <property type="entry name" value="ADENYLATE CYCLASE, TERMINAL-DIFFERENTIATION SPECIFIC-RELATED"/>
    <property type="match status" value="1"/>
</dbReference>
<dbReference type="EC" id="4.6.1.1" evidence="3"/>
<protein>
    <submittedName>
        <fullName evidence="3">Hypothetical purine cyclase-related protein</fullName>
        <ecNumber evidence="3">4.6.1.1</ecNumber>
    </submittedName>
</protein>
<gene>
    <name evidence="3" type="ORF">ERS075579_04533</name>
</gene>
<proteinExistence type="inferred from homology"/>
<dbReference type="Proteomes" id="UP000045782">
    <property type="component" value="Unassembled WGS sequence"/>
</dbReference>
<accession>A0A0U0ZSI3</accession>
<evidence type="ECO:0000313" key="3">
    <source>
        <dbReference type="EMBL" id="CPV69222.1"/>
    </source>
</evidence>
<feature type="region of interest" description="Disordered" evidence="2">
    <location>
        <begin position="1"/>
        <end position="60"/>
    </location>
</feature>
<organism evidence="3 4">
    <name type="scientific">Mycobacteroides abscessus</name>
    <dbReference type="NCBI Taxonomy" id="36809"/>
    <lineage>
        <taxon>Bacteria</taxon>
        <taxon>Bacillati</taxon>
        <taxon>Actinomycetota</taxon>
        <taxon>Actinomycetes</taxon>
        <taxon>Mycobacteriales</taxon>
        <taxon>Mycobacteriaceae</taxon>
        <taxon>Mycobacteroides</taxon>
    </lineage>
</organism>
<dbReference type="GO" id="GO:0004016">
    <property type="term" value="F:adenylate cyclase activity"/>
    <property type="evidence" value="ECO:0007669"/>
    <property type="project" value="UniProtKB-EC"/>
</dbReference>
<dbReference type="GO" id="GO:0035556">
    <property type="term" value="P:intracellular signal transduction"/>
    <property type="evidence" value="ECO:0007669"/>
    <property type="project" value="InterPro"/>
</dbReference>
<dbReference type="InterPro" id="IPR029787">
    <property type="entry name" value="Nucleotide_cyclase"/>
</dbReference>
<dbReference type="AlphaFoldDB" id="A0A0U0ZSI3"/>
<keyword evidence="3" id="KW-0456">Lyase</keyword>
<dbReference type="PANTHER" id="PTHR43081:SF19">
    <property type="entry name" value="PH-SENSITIVE ADENYLATE CYCLASE RV1264"/>
    <property type="match status" value="1"/>
</dbReference>
<dbReference type="CDD" id="cd07302">
    <property type="entry name" value="CHD"/>
    <property type="match status" value="1"/>
</dbReference>
<dbReference type="SMART" id="SM00044">
    <property type="entry name" value="CYCc"/>
    <property type="match status" value="1"/>
</dbReference>
<name>A0A0U0ZSI3_9MYCO</name>
<dbReference type="EMBL" id="CSWP01000011">
    <property type="protein sequence ID" value="CPV69222.1"/>
    <property type="molecule type" value="Genomic_DNA"/>
</dbReference>
<reference evidence="3 4" key="1">
    <citation type="submission" date="2015-03" db="EMBL/GenBank/DDBJ databases">
        <authorList>
            <person name="Murphy D."/>
        </authorList>
    </citation>
    <scope>NUCLEOTIDE SEQUENCE [LARGE SCALE GENOMIC DNA]</scope>
    <source>
        <strain evidence="3 4">PAP088</strain>
    </source>
</reference>
<dbReference type="RefSeq" id="WP_016342560.1">
    <property type="nucleotide sequence ID" value="NZ_AP022621.1"/>
</dbReference>
<dbReference type="GO" id="GO:0006171">
    <property type="term" value="P:cAMP biosynthetic process"/>
    <property type="evidence" value="ECO:0007669"/>
    <property type="project" value="TreeGrafter"/>
</dbReference>
<dbReference type="Gene3D" id="3.30.70.1230">
    <property type="entry name" value="Nucleotide cyclase"/>
    <property type="match status" value="1"/>
</dbReference>
<evidence type="ECO:0000256" key="1">
    <source>
        <dbReference type="ARBA" id="ARBA00005381"/>
    </source>
</evidence>
<dbReference type="SUPFAM" id="SSF55073">
    <property type="entry name" value="Nucleotide cyclase"/>
    <property type="match status" value="1"/>
</dbReference>
<dbReference type="InterPro" id="IPR050697">
    <property type="entry name" value="Adenylyl/Guanylyl_Cyclase_3/4"/>
</dbReference>
<dbReference type="PROSITE" id="PS50125">
    <property type="entry name" value="GUANYLATE_CYCLASE_2"/>
    <property type="match status" value="1"/>
</dbReference>
<dbReference type="Pfam" id="PF00211">
    <property type="entry name" value="Guanylate_cyc"/>
    <property type="match status" value="1"/>
</dbReference>